<dbReference type="AlphaFoldDB" id="A0A0F8XUZ7"/>
<feature type="non-terminal residue" evidence="1">
    <location>
        <position position="1"/>
    </location>
</feature>
<dbReference type="InterPro" id="IPR029044">
    <property type="entry name" value="Nucleotide-diphossugar_trans"/>
</dbReference>
<comment type="caution">
    <text evidence="1">The sequence shown here is derived from an EMBL/GenBank/DDBJ whole genome shotgun (WGS) entry which is preliminary data.</text>
</comment>
<dbReference type="Gene3D" id="3.40.50.150">
    <property type="entry name" value="Vaccinia Virus protein VP39"/>
    <property type="match status" value="1"/>
</dbReference>
<dbReference type="InterPro" id="IPR029063">
    <property type="entry name" value="SAM-dependent_MTases_sf"/>
</dbReference>
<accession>A0A0F8XUZ7</accession>
<dbReference type="SUPFAM" id="SSF53448">
    <property type="entry name" value="Nucleotide-diphospho-sugar transferases"/>
    <property type="match status" value="1"/>
</dbReference>
<proteinExistence type="predicted"/>
<dbReference type="SUPFAM" id="SSF53335">
    <property type="entry name" value="S-adenosyl-L-methionine-dependent methyltransferases"/>
    <property type="match status" value="1"/>
</dbReference>
<organism evidence="1">
    <name type="scientific">marine sediment metagenome</name>
    <dbReference type="NCBI Taxonomy" id="412755"/>
    <lineage>
        <taxon>unclassified sequences</taxon>
        <taxon>metagenomes</taxon>
        <taxon>ecological metagenomes</taxon>
    </lineage>
</organism>
<protein>
    <submittedName>
        <fullName evidence="1">Uncharacterized protein</fullName>
    </submittedName>
</protein>
<feature type="non-terminal residue" evidence="1">
    <location>
        <position position="386"/>
    </location>
</feature>
<dbReference type="EMBL" id="LAZR01057025">
    <property type="protein sequence ID" value="KKK72897.1"/>
    <property type="molecule type" value="Genomic_DNA"/>
</dbReference>
<sequence length="386" mass="43834">VVSQIYHDAEAYRPGRRVMLATTVYDTPAPGYTFSMSKCREKLHQAGIQTEYLLLVGNCHVDDARNVVVQQFLLSQCDDLIFIDADVYWESKELLKLCQYDVDFVGGIYPYRQEGLGLVDSLPVGLLDGVLTPEENGLIEVHHLPTGFMRMRRHVIERLAKDAVHHRNPKELRSRQPILFQRTFSDDTRWGGDVHFCNIWRASGGKIYAACEMRLGHEADSFCHDSLGAYLRRIKTETLKHMVAEIQAGRPTIELFQEVRRYMENETYGAEEVLLMLCALSKADGPIIEAGSGLTTIVLAAANPEQTVWCLEHHPVWATRLKQWAYEAGVFNIALCTQRLNGGWYDLTDLHEFPEHFSLGVNDGPPRTGDSRMGFFLNFGKRVDTI</sequence>
<name>A0A0F8XUZ7_9ZZZZ</name>
<dbReference type="Gene3D" id="3.90.550.40">
    <property type="match status" value="1"/>
</dbReference>
<evidence type="ECO:0000313" key="1">
    <source>
        <dbReference type="EMBL" id="KKK72897.1"/>
    </source>
</evidence>
<reference evidence="1" key="1">
    <citation type="journal article" date="2015" name="Nature">
        <title>Complex archaea that bridge the gap between prokaryotes and eukaryotes.</title>
        <authorList>
            <person name="Spang A."/>
            <person name="Saw J.H."/>
            <person name="Jorgensen S.L."/>
            <person name="Zaremba-Niedzwiedzka K."/>
            <person name="Martijn J."/>
            <person name="Lind A.E."/>
            <person name="van Eijk R."/>
            <person name="Schleper C."/>
            <person name="Guy L."/>
            <person name="Ettema T.J."/>
        </authorList>
    </citation>
    <scope>NUCLEOTIDE SEQUENCE</scope>
</reference>
<gene>
    <name evidence="1" type="ORF">LCGC14_2899280</name>
</gene>